<evidence type="ECO:0000256" key="6">
    <source>
        <dbReference type="SAM" id="MobiDB-lite"/>
    </source>
</evidence>
<sequence>MSVSGVSSSSNNNNNTLTGTTGGSSPMATLSQNYETFLQLLTAQLKNQDPLQPQETSEFTNQLVQFSQVEQQISTNSKLDNLTGVVQQGQATVALQYIGKTVELEPSGIPLLPGGTTVSYDIDGEVRSATLVISDKDGNIVNTQSVQVRPGRNTAFWDGNDATGKAMTPGFYTASIQFSGGNDSQVVLTNRYVPYSGEAVSVIYDTGKTVTNAKMVVRNMEGETIYEQAVSGASGAQRVTWDGKDKKGKAVASGYYDINVESTEAGPGTIRTSVMNRISGVDMSSGETNVLIGSLPVPMSNVRAIYDAS</sequence>
<evidence type="ECO:0000256" key="3">
    <source>
        <dbReference type="ARBA" id="ARBA00022795"/>
    </source>
</evidence>
<dbReference type="Pfam" id="PF13860">
    <property type="entry name" value="FlgD_ig"/>
    <property type="match status" value="2"/>
</dbReference>
<evidence type="ECO:0000256" key="4">
    <source>
        <dbReference type="ARBA" id="ARBA00024746"/>
    </source>
</evidence>
<dbReference type="InterPro" id="IPR025965">
    <property type="entry name" value="FlgD/Vpr_Ig-like"/>
</dbReference>
<feature type="domain" description="FlgD/Vpr Ig-like" evidence="7">
    <location>
        <begin position="117"/>
        <end position="178"/>
    </location>
</feature>
<dbReference type="OrthoDB" id="9785233at2"/>
<evidence type="ECO:0000313" key="8">
    <source>
        <dbReference type="EMBL" id="ACI98802.1"/>
    </source>
</evidence>
<reference evidence="8 9" key="1">
    <citation type="journal article" date="2010" name="BMC Genomics">
        <title>Metabolic flexibility revealed in the genome of the cyst-forming alpha-1 proteobacterium Rhodospirillum centenum.</title>
        <authorList>
            <person name="Lu Y.K."/>
            <person name="Marden J."/>
            <person name="Han M."/>
            <person name="Swingley W.D."/>
            <person name="Mastrian S.D."/>
            <person name="Chowdhury S.R."/>
            <person name="Hao J."/>
            <person name="Helmy T."/>
            <person name="Kim S."/>
            <person name="Kurdoglu A.A."/>
            <person name="Matthies H.J."/>
            <person name="Rollo D."/>
            <person name="Stothard P."/>
            <person name="Blankenship R.E."/>
            <person name="Bauer C.E."/>
            <person name="Touchman J.W."/>
        </authorList>
    </citation>
    <scope>NUCLEOTIDE SEQUENCE [LARGE SCALE GENOMIC DNA]</scope>
    <source>
        <strain evidence="9">ATCC 51521 / SW</strain>
    </source>
</reference>
<dbReference type="eggNOG" id="COG1843">
    <property type="taxonomic scope" value="Bacteria"/>
</dbReference>
<evidence type="ECO:0000259" key="7">
    <source>
        <dbReference type="Pfam" id="PF13860"/>
    </source>
</evidence>
<keyword evidence="3 5" id="KW-1005">Bacterial flagellum biogenesis</keyword>
<feature type="region of interest" description="Disordered" evidence="6">
    <location>
        <begin position="1"/>
        <end position="28"/>
    </location>
</feature>
<dbReference type="AlphaFoldDB" id="B6IT44"/>
<evidence type="ECO:0000313" key="9">
    <source>
        <dbReference type="Proteomes" id="UP000001591"/>
    </source>
</evidence>
<dbReference type="InterPro" id="IPR005648">
    <property type="entry name" value="FlgD"/>
</dbReference>
<evidence type="ECO:0000256" key="1">
    <source>
        <dbReference type="ARBA" id="ARBA00010577"/>
    </source>
</evidence>
<accession>B6IT44</accession>
<dbReference type="GO" id="GO:0044781">
    <property type="term" value="P:bacterial-type flagellum organization"/>
    <property type="evidence" value="ECO:0007669"/>
    <property type="project" value="UniProtKB-UniRule"/>
</dbReference>
<organism evidence="8 9">
    <name type="scientific">Rhodospirillum centenum (strain ATCC 51521 / SW)</name>
    <dbReference type="NCBI Taxonomy" id="414684"/>
    <lineage>
        <taxon>Bacteria</taxon>
        <taxon>Pseudomonadati</taxon>
        <taxon>Pseudomonadota</taxon>
        <taxon>Alphaproteobacteria</taxon>
        <taxon>Rhodospirillales</taxon>
        <taxon>Rhodospirillaceae</taxon>
        <taxon>Rhodospirillum</taxon>
    </lineage>
</organism>
<comment type="similarity">
    <text evidence="1 5">Belongs to the FlgD family.</text>
</comment>
<dbReference type="Proteomes" id="UP000001591">
    <property type="component" value="Chromosome"/>
</dbReference>
<proteinExistence type="inferred from homology"/>
<dbReference type="RefSeq" id="WP_012566589.1">
    <property type="nucleotide sequence ID" value="NC_011420.2"/>
</dbReference>
<dbReference type="HOGENOM" id="CLU_747485_0_0_5"/>
<feature type="domain" description="FlgD/Vpr Ig-like" evidence="7">
    <location>
        <begin position="197"/>
        <end position="265"/>
    </location>
</feature>
<protein>
    <recommendedName>
        <fullName evidence="2 5">Basal-body rod modification protein FlgD</fullName>
    </recommendedName>
</protein>
<feature type="compositionally biased region" description="Low complexity" evidence="6">
    <location>
        <begin position="1"/>
        <end position="25"/>
    </location>
</feature>
<dbReference type="STRING" id="414684.RC1_1398"/>
<dbReference type="KEGG" id="rce:RC1_1398"/>
<dbReference type="Pfam" id="PF03963">
    <property type="entry name" value="FlgD"/>
    <property type="match status" value="1"/>
</dbReference>
<dbReference type="Gene3D" id="2.60.40.4070">
    <property type="match status" value="2"/>
</dbReference>
<evidence type="ECO:0000256" key="5">
    <source>
        <dbReference type="RuleBase" id="RU362076"/>
    </source>
</evidence>
<dbReference type="EMBL" id="CP000613">
    <property type="protein sequence ID" value="ACI98802.1"/>
    <property type="molecule type" value="Genomic_DNA"/>
</dbReference>
<comment type="function">
    <text evidence="4 5">Required for flagellar hook formation. May act as a scaffolding protein.</text>
</comment>
<name>B6IT44_RHOCS</name>
<gene>
    <name evidence="8" type="primary">flgD</name>
    <name evidence="8" type="ordered locus">RC1_1398</name>
</gene>
<evidence type="ECO:0000256" key="2">
    <source>
        <dbReference type="ARBA" id="ARBA00016013"/>
    </source>
</evidence>
<keyword evidence="9" id="KW-1185">Reference proteome</keyword>